<organism evidence="1 2">
    <name type="scientific">Solibacillus palustris</name>
    <dbReference type="NCBI Taxonomy" id="2908203"/>
    <lineage>
        <taxon>Bacteria</taxon>
        <taxon>Bacillati</taxon>
        <taxon>Bacillota</taxon>
        <taxon>Bacilli</taxon>
        <taxon>Bacillales</taxon>
        <taxon>Caryophanaceae</taxon>
        <taxon>Solibacillus</taxon>
    </lineage>
</organism>
<reference evidence="1 2" key="1">
    <citation type="submission" date="2022-03" db="EMBL/GenBank/DDBJ databases">
        <authorList>
            <person name="Jo J.-H."/>
            <person name="Im W.-T."/>
        </authorList>
    </citation>
    <scope>NUCLEOTIDE SEQUENCE [LARGE SCALE GENOMIC DNA]</scope>
    <source>
        <strain evidence="1 2">MA9</strain>
    </source>
</reference>
<evidence type="ECO:0000313" key="1">
    <source>
        <dbReference type="EMBL" id="MCH7322761.1"/>
    </source>
</evidence>
<dbReference type="Proteomes" id="UP001316087">
    <property type="component" value="Unassembled WGS sequence"/>
</dbReference>
<dbReference type="RefSeq" id="WP_241369824.1">
    <property type="nucleotide sequence ID" value="NZ_JAKZFC010000004.1"/>
</dbReference>
<evidence type="ECO:0008006" key="3">
    <source>
        <dbReference type="Google" id="ProtNLM"/>
    </source>
</evidence>
<keyword evidence="2" id="KW-1185">Reference proteome</keyword>
<accession>A0ABS9UEL1</accession>
<name>A0ABS9UEL1_9BACL</name>
<gene>
    <name evidence="1" type="ORF">LZ480_12755</name>
</gene>
<protein>
    <recommendedName>
        <fullName evidence="3">DUF2268 domain-containing protein</fullName>
    </recommendedName>
</protein>
<comment type="caution">
    <text evidence="1">The sequence shown here is derived from an EMBL/GenBank/DDBJ whole genome shotgun (WGS) entry which is preliminary data.</text>
</comment>
<evidence type="ECO:0000313" key="2">
    <source>
        <dbReference type="Proteomes" id="UP001316087"/>
    </source>
</evidence>
<dbReference type="EMBL" id="JAKZFC010000004">
    <property type="protein sequence ID" value="MCH7322761.1"/>
    <property type="molecule type" value="Genomic_DNA"/>
</dbReference>
<proteinExistence type="predicted"/>
<sequence length="283" mass="33166">MKIIDYVTPFLEKYEATPEYYETYFQKHRETFEFYFRFHCKNKEEKLCNALQQHPHKLEDMNFVKERILMNISEITANYEKMFDITFTEAVRIFVGLGGSNAYTTHSMNPEVAFCVERMPALETGIRALIAHEFGHAVHHIVTLRNGVKIGQIDWNNPYTWLIQEGIATYLSTQVVDASKDIYFAFERDEVWLNYARMNKANIIASFQQDLEQLSSQEIFKEWFSINGGGLFGYARLAYYIGYEVVQELVEQIGIGDTILFWLQPNFKEQMNGLLNEFANNNE</sequence>